<dbReference type="Proteomes" id="UP000236333">
    <property type="component" value="Unassembled WGS sequence"/>
</dbReference>
<organism evidence="1 2">
    <name type="scientific">Tetrabaena socialis</name>
    <dbReference type="NCBI Taxonomy" id="47790"/>
    <lineage>
        <taxon>Eukaryota</taxon>
        <taxon>Viridiplantae</taxon>
        <taxon>Chlorophyta</taxon>
        <taxon>core chlorophytes</taxon>
        <taxon>Chlorophyceae</taxon>
        <taxon>CS clade</taxon>
        <taxon>Chlamydomonadales</taxon>
        <taxon>Tetrabaenaceae</taxon>
        <taxon>Tetrabaena</taxon>
    </lineage>
</organism>
<accession>A0A2J8A0W6</accession>
<sequence length="58" mass="6037">MILLPPGSPGGDCAKCMVIDFGRARLGRAQEQDMEVRQLRRLLGKVRVGAAAGSGGVA</sequence>
<dbReference type="EMBL" id="PGGS01000257">
    <property type="protein sequence ID" value="PNH06128.1"/>
    <property type="molecule type" value="Genomic_DNA"/>
</dbReference>
<gene>
    <name evidence="1" type="ORF">TSOC_007541</name>
</gene>
<protein>
    <submittedName>
        <fullName evidence="1">Uncharacterized protein</fullName>
    </submittedName>
</protein>
<dbReference type="AlphaFoldDB" id="A0A2J8A0W6"/>
<name>A0A2J8A0W6_9CHLO</name>
<comment type="caution">
    <text evidence="1">The sequence shown here is derived from an EMBL/GenBank/DDBJ whole genome shotgun (WGS) entry which is preliminary data.</text>
</comment>
<evidence type="ECO:0000313" key="1">
    <source>
        <dbReference type="EMBL" id="PNH06128.1"/>
    </source>
</evidence>
<keyword evidence="2" id="KW-1185">Reference proteome</keyword>
<proteinExistence type="predicted"/>
<evidence type="ECO:0000313" key="2">
    <source>
        <dbReference type="Proteomes" id="UP000236333"/>
    </source>
</evidence>
<reference evidence="1 2" key="1">
    <citation type="journal article" date="2017" name="Mol. Biol. Evol.">
        <title>The 4-celled Tetrabaena socialis nuclear genome reveals the essential components for genetic control of cell number at the origin of multicellularity in the volvocine lineage.</title>
        <authorList>
            <person name="Featherston J."/>
            <person name="Arakaki Y."/>
            <person name="Hanschen E.R."/>
            <person name="Ferris P.J."/>
            <person name="Michod R.E."/>
            <person name="Olson B.J.S.C."/>
            <person name="Nozaki H."/>
            <person name="Durand P.M."/>
        </authorList>
    </citation>
    <scope>NUCLEOTIDE SEQUENCE [LARGE SCALE GENOMIC DNA]</scope>
    <source>
        <strain evidence="1 2">NIES-571</strain>
    </source>
</reference>